<evidence type="ECO:0000313" key="2">
    <source>
        <dbReference type="Proteomes" id="UP000597867"/>
    </source>
</evidence>
<evidence type="ECO:0000313" key="1">
    <source>
        <dbReference type="EMBL" id="MBE9220742.1"/>
    </source>
</evidence>
<sequence>MPKNYHHFAETYQDFEFVQEVVAQITWGHNIRILDTVKNATEREWYIRQTIEQRWSRNLLVHIMLKSNYPPLGISKDANSN</sequence>
<proteinExistence type="predicted"/>
<accession>A0ACC5Q7C6</accession>
<dbReference type="Proteomes" id="UP000597867">
    <property type="component" value="Unassembled WGS sequence"/>
</dbReference>
<comment type="caution">
    <text evidence="1">The sequence shown here is derived from an EMBL/GenBank/DDBJ whole genome shotgun (WGS) entry which is preliminary data.</text>
</comment>
<keyword evidence="2" id="KW-1185">Reference proteome</keyword>
<organism evidence="1 2">
    <name type="scientific">Dolichospermum flos-aquae LEGE 04289</name>
    <dbReference type="NCBI Taxonomy" id="1828708"/>
    <lineage>
        <taxon>Bacteria</taxon>
        <taxon>Bacillati</taxon>
        <taxon>Cyanobacteriota</taxon>
        <taxon>Cyanophyceae</taxon>
        <taxon>Nostocales</taxon>
        <taxon>Aphanizomenonaceae</taxon>
        <taxon>Dolichospermum</taxon>
    </lineage>
</organism>
<protein>
    <submittedName>
        <fullName evidence="1">Uncharacterized protein</fullName>
    </submittedName>
</protein>
<dbReference type="EMBL" id="JADEWF010000088">
    <property type="protein sequence ID" value="MBE9220742.1"/>
    <property type="molecule type" value="Genomic_DNA"/>
</dbReference>
<name>A0ACC5Q7C6_DOLFA</name>
<reference evidence="1" key="1">
    <citation type="submission" date="2020-10" db="EMBL/GenBank/DDBJ databases">
        <authorList>
            <person name="Castelo-Branco R."/>
            <person name="Eusebio N."/>
            <person name="Adriana R."/>
            <person name="Vieira A."/>
            <person name="Brugerolle De Fraissinette N."/>
            <person name="Rezende De Castro R."/>
            <person name="Schneider M.P."/>
            <person name="Vasconcelos V."/>
            <person name="Leao P.N."/>
        </authorList>
    </citation>
    <scope>NUCLEOTIDE SEQUENCE</scope>
    <source>
        <strain evidence="1">LEGE 04289</strain>
    </source>
</reference>
<gene>
    <name evidence="1" type="ORF">IQ222_18590</name>
</gene>